<dbReference type="AlphaFoldDB" id="A0AAF0I288"/>
<evidence type="ECO:0000313" key="2">
    <source>
        <dbReference type="Proteomes" id="UP001218638"/>
    </source>
</evidence>
<dbReference type="NCBIfam" id="TIGR04256">
    <property type="entry name" value="GxxExxY"/>
    <property type="match status" value="1"/>
</dbReference>
<dbReference type="EMBL" id="CP119075">
    <property type="protein sequence ID" value="WED66342.1"/>
    <property type="molecule type" value="Genomic_DNA"/>
</dbReference>
<dbReference type="Proteomes" id="UP001218638">
    <property type="component" value="Chromosome"/>
</dbReference>
<sequence length="115" mass="12773">MTEIIIGSAYAVLNTLKPGLDEKLYERALVIELRKQGLRCQQQKSHDVFYDGQLIGSLIPDLIVEDTVVVDPKVVSNFNDSHIAQMIGYLHITGLGTALLLNFKHAQLGIKRVSN</sequence>
<reference evidence="1" key="1">
    <citation type="submission" date="2023-03" db="EMBL/GenBank/DDBJ databases">
        <title>Lomoglobus Profundus gen. nov., sp. nov., a novel member of the phylum Verrucomicrobia, isolated from deep-marine sediment of South China Sea.</title>
        <authorList>
            <person name="Ahmad T."/>
            <person name="Ishaq S.E."/>
            <person name="Wang F."/>
        </authorList>
    </citation>
    <scope>NUCLEOTIDE SEQUENCE</scope>
    <source>
        <strain evidence="1">LMO-M01</strain>
    </source>
</reference>
<dbReference type="RefSeq" id="WP_330927857.1">
    <property type="nucleotide sequence ID" value="NZ_CP119075.1"/>
</dbReference>
<gene>
    <name evidence="1" type="ORF">PXH66_05715</name>
</gene>
<dbReference type="KEGG" id="slom:PXH66_05715"/>
<proteinExistence type="predicted"/>
<keyword evidence="2" id="KW-1185">Reference proteome</keyword>
<accession>A0AAF0I288</accession>
<dbReference type="Pfam" id="PF13366">
    <property type="entry name" value="PDDEXK_3"/>
    <property type="match status" value="1"/>
</dbReference>
<dbReference type="InterPro" id="IPR026350">
    <property type="entry name" value="GxxExxY"/>
</dbReference>
<protein>
    <submittedName>
        <fullName evidence="1">GxxExxY protein</fullName>
    </submittedName>
</protein>
<organism evidence="1 2">
    <name type="scientific">Synoicihabitans lomoniglobus</name>
    <dbReference type="NCBI Taxonomy" id="2909285"/>
    <lineage>
        <taxon>Bacteria</taxon>
        <taxon>Pseudomonadati</taxon>
        <taxon>Verrucomicrobiota</taxon>
        <taxon>Opitutia</taxon>
        <taxon>Opitutales</taxon>
        <taxon>Opitutaceae</taxon>
        <taxon>Synoicihabitans</taxon>
    </lineage>
</organism>
<evidence type="ECO:0000313" key="1">
    <source>
        <dbReference type="EMBL" id="WED66342.1"/>
    </source>
</evidence>
<name>A0AAF0I288_9BACT</name>